<evidence type="ECO:0000259" key="11">
    <source>
        <dbReference type="PROSITE" id="PS50109"/>
    </source>
</evidence>
<dbReference type="Gene3D" id="3.30.450.170">
    <property type="entry name" value="Two-component histidine kinase, sensor domain"/>
    <property type="match status" value="1"/>
</dbReference>
<dbReference type="OrthoDB" id="9804645at2"/>
<evidence type="ECO:0000259" key="12">
    <source>
        <dbReference type="PROSITE" id="PS50885"/>
    </source>
</evidence>
<dbReference type="SUPFAM" id="SSF55874">
    <property type="entry name" value="ATPase domain of HSP90 chaperone/DNA topoisomerase II/histidine kinase"/>
    <property type="match status" value="1"/>
</dbReference>
<dbReference type="Proteomes" id="UP000002943">
    <property type="component" value="Unassembled WGS sequence"/>
</dbReference>
<dbReference type="InterPro" id="IPR003661">
    <property type="entry name" value="HisK_dim/P_dom"/>
</dbReference>
<keyword evidence="5" id="KW-0597">Phosphoprotein</keyword>
<dbReference type="eggNOG" id="COG5000">
    <property type="taxonomic scope" value="Bacteria"/>
</dbReference>
<proteinExistence type="predicted"/>
<dbReference type="SUPFAM" id="SSF47384">
    <property type="entry name" value="Homodimeric domain of signal transducing histidine kinase"/>
    <property type="match status" value="1"/>
</dbReference>
<dbReference type="CDD" id="cd00082">
    <property type="entry name" value="HisKA"/>
    <property type="match status" value="1"/>
</dbReference>
<accession>E3BFN9</accession>
<evidence type="ECO:0000256" key="10">
    <source>
        <dbReference type="SAM" id="Phobius"/>
    </source>
</evidence>
<evidence type="ECO:0000256" key="7">
    <source>
        <dbReference type="ARBA" id="ARBA00022741"/>
    </source>
</evidence>
<dbReference type="InterPro" id="IPR031930">
    <property type="entry name" value="HK_sensor"/>
</dbReference>
<organism evidence="13 14">
    <name type="scientific">Vibrio caribbeanicus ATCC BAA-2122</name>
    <dbReference type="NCBI Taxonomy" id="796620"/>
    <lineage>
        <taxon>Bacteria</taxon>
        <taxon>Pseudomonadati</taxon>
        <taxon>Pseudomonadota</taxon>
        <taxon>Gammaproteobacteria</taxon>
        <taxon>Vibrionales</taxon>
        <taxon>Vibrionaceae</taxon>
        <taxon>Vibrio</taxon>
    </lineage>
</organism>
<keyword evidence="6" id="KW-0808">Transferase</keyword>
<dbReference type="PROSITE" id="PS50109">
    <property type="entry name" value="HIS_KIN"/>
    <property type="match status" value="1"/>
</dbReference>
<sequence length="459" mass="52006">MKNQFLLKSDSLVFQLFGYMSTVLILILVLQAIAEHALIRVMLGVPQEIKNELYQLVDEANSFIDKNDISGLEEWEESQPYYIFVLNNLNKPLTSRQMHPHFEFKLKFLREIDEILDNKVNKPLIGMGLRNGNKLIVQLPSQKHPAHRYLLFFSISKVIIAVLTLLIVSYILAKNLQNPLNRLREASRRLACGDFSVNVVSELKSKTREFNDLASDFDHMADQISQLSGRQRQLIRDVSHELRTPLARQNIAIHLLRAQVDEKGEQIVDRLEAQVDEMNKMVGEILEFSRLENARYEANFKWVDLGGVISMQIEQARRQLVGAQVIDFNLERSPCFVVTDERLFVRCIDNLLSNAMKYAGTNASISVRTLDITRQGKAFTRVQVSDNGPGVPQEKIEEIFTPFTRLDSSRAKARSGYGLGLSIAKESVLLLGGTIIAENLITGGLSIEIDLPQSEISVL</sequence>
<dbReference type="InterPro" id="IPR050980">
    <property type="entry name" value="2C_sensor_his_kinase"/>
</dbReference>
<dbReference type="Pfam" id="PF02518">
    <property type="entry name" value="HATPase_c"/>
    <property type="match status" value="1"/>
</dbReference>
<dbReference type="SMART" id="SM00304">
    <property type="entry name" value="HAMP"/>
    <property type="match status" value="1"/>
</dbReference>
<keyword evidence="4" id="KW-1003">Cell membrane</keyword>
<keyword evidence="8 13" id="KW-0418">Kinase</keyword>
<dbReference type="STRING" id="796620.VIBC2010_10522"/>
<keyword evidence="10" id="KW-1133">Transmembrane helix</keyword>
<dbReference type="InterPro" id="IPR003594">
    <property type="entry name" value="HATPase_dom"/>
</dbReference>
<dbReference type="PROSITE" id="PS50885">
    <property type="entry name" value="HAMP"/>
    <property type="match status" value="1"/>
</dbReference>
<comment type="catalytic activity">
    <reaction evidence="1">
        <text>ATP + protein L-histidine = ADP + protein N-phospho-L-histidine.</text>
        <dbReference type="EC" id="2.7.13.3"/>
    </reaction>
</comment>
<feature type="transmembrane region" description="Helical" evidence="10">
    <location>
        <begin position="12"/>
        <end position="33"/>
    </location>
</feature>
<keyword evidence="7" id="KW-0547">Nucleotide-binding</keyword>
<feature type="transmembrane region" description="Helical" evidence="10">
    <location>
        <begin position="149"/>
        <end position="173"/>
    </location>
</feature>
<reference evidence="13 14" key="1">
    <citation type="journal article" date="2012" name="Int. J. Syst. Evol. Microbiol.">
        <title>Vibrio caribbeanicus sp. nov., isolated from the marine sponge Scleritoderma cyanea.</title>
        <authorList>
            <person name="Hoffmann M."/>
            <person name="Monday S.R."/>
            <person name="Allard M.W."/>
            <person name="Strain E.A."/>
            <person name="Whittaker P."/>
            <person name="Naum M."/>
            <person name="McCarthy P.J."/>
            <person name="Lopez J.V."/>
            <person name="Fischer M."/>
            <person name="Brown E.W."/>
        </authorList>
    </citation>
    <scope>NUCLEOTIDE SEQUENCE [LARGE SCALE GENOMIC DNA]</scope>
    <source>
        <strain evidence="13 14">ATCC BAA-2122</strain>
    </source>
</reference>
<dbReference type="CDD" id="cd06225">
    <property type="entry name" value="HAMP"/>
    <property type="match status" value="1"/>
</dbReference>
<keyword evidence="9" id="KW-0067">ATP-binding</keyword>
<gene>
    <name evidence="13" type="ORF">VIBC2010_10522</name>
</gene>
<evidence type="ECO:0000256" key="5">
    <source>
        <dbReference type="ARBA" id="ARBA00022553"/>
    </source>
</evidence>
<dbReference type="PANTHER" id="PTHR44936:SF10">
    <property type="entry name" value="SENSOR PROTEIN RSTB"/>
    <property type="match status" value="1"/>
</dbReference>
<protein>
    <recommendedName>
        <fullName evidence="3">histidine kinase</fullName>
        <ecNumber evidence="3">2.7.13.3</ecNumber>
    </recommendedName>
</protein>
<evidence type="ECO:0000256" key="9">
    <source>
        <dbReference type="ARBA" id="ARBA00022840"/>
    </source>
</evidence>
<dbReference type="EMBL" id="AEIU01000022">
    <property type="protein sequence ID" value="EFP98217.1"/>
    <property type="molecule type" value="Genomic_DNA"/>
</dbReference>
<dbReference type="InterPro" id="IPR004358">
    <property type="entry name" value="Sig_transdc_His_kin-like_C"/>
</dbReference>
<dbReference type="SMART" id="SM00388">
    <property type="entry name" value="HisKA"/>
    <property type="match status" value="1"/>
</dbReference>
<comment type="caution">
    <text evidence="13">The sequence shown here is derived from an EMBL/GenBank/DDBJ whole genome shotgun (WGS) entry which is preliminary data.</text>
</comment>
<keyword evidence="14" id="KW-1185">Reference proteome</keyword>
<dbReference type="Gene3D" id="1.10.287.130">
    <property type="match status" value="1"/>
</dbReference>
<name>E3BFN9_9VIBR</name>
<dbReference type="AlphaFoldDB" id="E3BFN9"/>
<keyword evidence="10" id="KW-0812">Transmembrane</keyword>
<evidence type="ECO:0000256" key="3">
    <source>
        <dbReference type="ARBA" id="ARBA00012438"/>
    </source>
</evidence>
<dbReference type="RefSeq" id="WP_009599739.1">
    <property type="nucleotide sequence ID" value="NZ_AEIU01000022.1"/>
</dbReference>
<keyword evidence="10" id="KW-0472">Membrane</keyword>
<dbReference type="Pfam" id="PF00672">
    <property type="entry name" value="HAMP"/>
    <property type="match status" value="1"/>
</dbReference>
<evidence type="ECO:0000313" key="14">
    <source>
        <dbReference type="Proteomes" id="UP000002943"/>
    </source>
</evidence>
<dbReference type="SUPFAM" id="SSF158472">
    <property type="entry name" value="HAMP domain-like"/>
    <property type="match status" value="1"/>
</dbReference>
<evidence type="ECO:0000256" key="2">
    <source>
        <dbReference type="ARBA" id="ARBA00004651"/>
    </source>
</evidence>
<dbReference type="eggNOG" id="COG2205">
    <property type="taxonomic scope" value="Bacteria"/>
</dbReference>
<dbReference type="Pfam" id="PF00512">
    <property type="entry name" value="HisKA"/>
    <property type="match status" value="1"/>
</dbReference>
<dbReference type="InterPro" id="IPR036097">
    <property type="entry name" value="HisK_dim/P_sf"/>
</dbReference>
<dbReference type="EC" id="2.7.13.3" evidence="3"/>
<dbReference type="PRINTS" id="PR00344">
    <property type="entry name" value="BCTRLSENSOR"/>
</dbReference>
<dbReference type="Gene3D" id="3.30.565.10">
    <property type="entry name" value="Histidine kinase-like ATPase, C-terminal domain"/>
    <property type="match status" value="1"/>
</dbReference>
<dbReference type="GO" id="GO:0000155">
    <property type="term" value="F:phosphorelay sensor kinase activity"/>
    <property type="evidence" value="ECO:0007669"/>
    <property type="project" value="InterPro"/>
</dbReference>
<feature type="domain" description="Histidine kinase" evidence="11">
    <location>
        <begin position="237"/>
        <end position="455"/>
    </location>
</feature>
<evidence type="ECO:0000256" key="4">
    <source>
        <dbReference type="ARBA" id="ARBA00022475"/>
    </source>
</evidence>
<dbReference type="Pfam" id="PF16750">
    <property type="entry name" value="HK_sensor"/>
    <property type="match status" value="1"/>
</dbReference>
<dbReference type="InterPro" id="IPR038428">
    <property type="entry name" value="HK_sensor_dom_sf"/>
</dbReference>
<evidence type="ECO:0000256" key="6">
    <source>
        <dbReference type="ARBA" id="ARBA00022679"/>
    </source>
</evidence>
<feature type="domain" description="HAMP" evidence="12">
    <location>
        <begin position="174"/>
        <end position="229"/>
    </location>
</feature>
<evidence type="ECO:0000256" key="1">
    <source>
        <dbReference type="ARBA" id="ARBA00000085"/>
    </source>
</evidence>
<dbReference type="InterPro" id="IPR003660">
    <property type="entry name" value="HAMP_dom"/>
</dbReference>
<evidence type="ECO:0000256" key="8">
    <source>
        <dbReference type="ARBA" id="ARBA00022777"/>
    </source>
</evidence>
<dbReference type="InterPro" id="IPR005467">
    <property type="entry name" value="His_kinase_dom"/>
</dbReference>
<dbReference type="InterPro" id="IPR036890">
    <property type="entry name" value="HATPase_C_sf"/>
</dbReference>
<dbReference type="Gene3D" id="6.10.340.10">
    <property type="match status" value="1"/>
</dbReference>
<dbReference type="GO" id="GO:0005524">
    <property type="term" value="F:ATP binding"/>
    <property type="evidence" value="ECO:0007669"/>
    <property type="project" value="UniProtKB-KW"/>
</dbReference>
<evidence type="ECO:0000313" key="13">
    <source>
        <dbReference type="EMBL" id="EFP98217.1"/>
    </source>
</evidence>
<dbReference type="PANTHER" id="PTHR44936">
    <property type="entry name" value="SENSOR PROTEIN CREC"/>
    <property type="match status" value="1"/>
</dbReference>
<comment type="subcellular location">
    <subcellularLocation>
        <location evidence="2">Cell membrane</location>
        <topology evidence="2">Multi-pass membrane protein</topology>
    </subcellularLocation>
</comment>
<dbReference type="GO" id="GO:0005886">
    <property type="term" value="C:plasma membrane"/>
    <property type="evidence" value="ECO:0007669"/>
    <property type="project" value="UniProtKB-SubCell"/>
</dbReference>
<dbReference type="SMART" id="SM00387">
    <property type="entry name" value="HATPase_c"/>
    <property type="match status" value="1"/>
</dbReference>